<dbReference type="PROSITE" id="PS50075">
    <property type="entry name" value="CARRIER"/>
    <property type="match status" value="1"/>
</dbReference>
<dbReference type="Pfam" id="PF19468">
    <property type="entry name" value="DUF6005"/>
    <property type="match status" value="1"/>
</dbReference>
<evidence type="ECO:0000313" key="2">
    <source>
        <dbReference type="EMBL" id="KOF12883.1"/>
    </source>
</evidence>
<dbReference type="AlphaFoldDB" id="A0A0L8BE49"/>
<dbReference type="OrthoDB" id="177586at2"/>
<comment type="caution">
    <text evidence="2">The sequence shown here is derived from an EMBL/GenBank/DDBJ whole genome shotgun (WGS) entry which is preliminary data.</text>
</comment>
<name>A0A0L8BE49_ENSAD</name>
<dbReference type="Proteomes" id="UP000037425">
    <property type="component" value="Unassembled WGS sequence"/>
</dbReference>
<evidence type="ECO:0000259" key="1">
    <source>
        <dbReference type="PROSITE" id="PS50075"/>
    </source>
</evidence>
<dbReference type="InterPro" id="IPR036736">
    <property type="entry name" value="ACP-like_sf"/>
</dbReference>
<dbReference type="PATRIC" id="fig|106592.7.peg.6050"/>
<reference evidence="3" key="1">
    <citation type="submission" date="2015-07" db="EMBL/GenBank/DDBJ databases">
        <title>Whole genome sequence of an Ensifer adhaerens strain isolated from a cave pool in the Wind Cave National Park.</title>
        <authorList>
            <person name="Eng W.W.H."/>
            <person name="Gan H.M."/>
            <person name="Barton H.A."/>
            <person name="Savka M.A."/>
        </authorList>
    </citation>
    <scope>NUCLEOTIDE SEQUENCE [LARGE SCALE GENOMIC DNA]</scope>
    <source>
        <strain evidence="3">SD006</strain>
    </source>
</reference>
<feature type="domain" description="Carrier" evidence="1">
    <location>
        <begin position="4"/>
        <end position="82"/>
    </location>
</feature>
<dbReference type="InterPro" id="IPR046047">
    <property type="entry name" value="DUF6005"/>
</dbReference>
<dbReference type="InterPro" id="IPR009081">
    <property type="entry name" value="PP-bd_ACP"/>
</dbReference>
<protein>
    <submittedName>
        <fullName evidence="2">Phosphopantetheine-binding protein</fullName>
    </submittedName>
</protein>
<dbReference type="EMBL" id="LGAP01000046">
    <property type="protein sequence ID" value="KOF12883.1"/>
    <property type="molecule type" value="Genomic_DNA"/>
</dbReference>
<dbReference type="Gene3D" id="1.10.1200.10">
    <property type="entry name" value="ACP-like"/>
    <property type="match status" value="1"/>
</dbReference>
<dbReference type="RefSeq" id="WP_053253006.1">
    <property type="nucleotide sequence ID" value="NZ_LGAP01000046.1"/>
</dbReference>
<dbReference type="SUPFAM" id="SSF47336">
    <property type="entry name" value="ACP-like"/>
    <property type="match status" value="1"/>
</dbReference>
<evidence type="ECO:0000313" key="3">
    <source>
        <dbReference type="Proteomes" id="UP000037425"/>
    </source>
</evidence>
<sequence length="441" mass="50454">MTSNETLEAIHKVLSEHMMHPHLDGFGPQARLNEDLYLDSVLILQIFLNLELEYGLSVPEEAIARQDVQTVADLAALYEPKVAATVVPSFPLTGGTTDEGVHGEAYYDIKVHCFVSCVCDGLKRQGLDHRPFYFGVWDAKFALSDRFQLLYHAPEISQEFFRSWFERLYRVTVREWYDPEISKSDNLAVLLDLVSRRSETGSVMVMLDMFHLPERENKFNQNPFPHYLMLQETADPDTWFVHDPDYRWEGEIAREKVIHAIMQPTVGGGYVFDNAEARAPAAEDLRAYFEACFIRDNNPLADAMRAIVMAHLEGPGGIDLSDLAEAVRELPVITIRKYAYEHGFAFFWRALKLPAAEFEGWCEEIEALVQALKTLHYDCMKLSQTGDRALAAPVFERLAEADRIERKLKGKLAEIFDLWCEQNIAADISMLKRPMLKRVAR</sequence>
<organism evidence="2 3">
    <name type="scientific">Ensifer adhaerens</name>
    <name type="common">Sinorhizobium morelense</name>
    <dbReference type="NCBI Taxonomy" id="106592"/>
    <lineage>
        <taxon>Bacteria</taxon>
        <taxon>Pseudomonadati</taxon>
        <taxon>Pseudomonadota</taxon>
        <taxon>Alphaproteobacteria</taxon>
        <taxon>Hyphomicrobiales</taxon>
        <taxon>Rhizobiaceae</taxon>
        <taxon>Sinorhizobium/Ensifer group</taxon>
        <taxon>Ensifer</taxon>
    </lineage>
</organism>
<proteinExistence type="predicted"/>
<gene>
    <name evidence="2" type="ORF">AC244_32865</name>
</gene>
<accession>A0A0L8BE49</accession>